<feature type="region of interest" description="Disordered" evidence="1">
    <location>
        <begin position="681"/>
        <end position="756"/>
    </location>
</feature>
<reference evidence="3" key="1">
    <citation type="submission" date="2011-12" db="EMBL/GenBank/DDBJ databases">
        <authorList>
            <consortium name="The Broad Institute Genome Sequencing Platform"/>
            <person name="Russ C."/>
            <person name="Tyler B."/>
            <person name="Panabieres F."/>
            <person name="Shan W."/>
            <person name="Tripathy S."/>
            <person name="Grunwald N."/>
            <person name="Machado M."/>
            <person name="Young S.K."/>
            <person name="Zeng Q."/>
            <person name="Gargeya S."/>
            <person name="Fitzgerald M."/>
            <person name="Haas B."/>
            <person name="Abouelleil A."/>
            <person name="Alvarado L."/>
            <person name="Arachchi H.M."/>
            <person name="Berlin A."/>
            <person name="Chapman S.B."/>
            <person name="Gearin G."/>
            <person name="Goldberg J."/>
            <person name="Griggs A."/>
            <person name="Gujja S."/>
            <person name="Hansen M."/>
            <person name="Heiman D."/>
            <person name="Howarth C."/>
            <person name="Larimer J."/>
            <person name="Lui A."/>
            <person name="MacDonald P.J.P."/>
            <person name="McCowen C."/>
            <person name="Montmayeur A."/>
            <person name="Murphy C."/>
            <person name="Neiman D."/>
            <person name="Pearson M."/>
            <person name="Priest M."/>
            <person name="Roberts A."/>
            <person name="Saif S."/>
            <person name="Shea T."/>
            <person name="Sisk P."/>
            <person name="Stolte C."/>
            <person name="Sykes S."/>
            <person name="Wortman J."/>
            <person name="Nusbaum C."/>
            <person name="Birren B."/>
        </authorList>
    </citation>
    <scope>NUCLEOTIDE SEQUENCE [LARGE SCALE GENOMIC DNA]</scope>
    <source>
        <strain evidence="3">INRA-310</strain>
    </source>
</reference>
<evidence type="ECO:0000256" key="1">
    <source>
        <dbReference type="SAM" id="MobiDB-lite"/>
    </source>
</evidence>
<feature type="compositionally biased region" description="Basic and acidic residues" evidence="1">
    <location>
        <begin position="1027"/>
        <end position="1043"/>
    </location>
</feature>
<feature type="compositionally biased region" description="Basic residues" evidence="1">
    <location>
        <begin position="724"/>
        <end position="733"/>
    </location>
</feature>
<name>W2QAF2_PHYN3</name>
<proteinExistence type="predicted"/>
<feature type="region of interest" description="Disordered" evidence="1">
    <location>
        <begin position="788"/>
        <end position="1096"/>
    </location>
</feature>
<dbReference type="GeneID" id="20180448"/>
<feature type="compositionally biased region" description="Basic and acidic residues" evidence="1">
    <location>
        <begin position="734"/>
        <end position="756"/>
    </location>
</feature>
<dbReference type="OMA" id="SDMPINE"/>
<dbReference type="Proteomes" id="UP000018817">
    <property type="component" value="Unassembled WGS sequence"/>
</dbReference>
<protein>
    <submittedName>
        <fullName evidence="2">Uncharacterized protein</fullName>
    </submittedName>
</protein>
<organism evidence="2 3">
    <name type="scientific">Phytophthora nicotianae (strain INRA-310)</name>
    <name type="common">Phytophthora parasitica</name>
    <dbReference type="NCBI Taxonomy" id="761204"/>
    <lineage>
        <taxon>Eukaryota</taxon>
        <taxon>Sar</taxon>
        <taxon>Stramenopiles</taxon>
        <taxon>Oomycota</taxon>
        <taxon>Peronosporomycetes</taxon>
        <taxon>Peronosporales</taxon>
        <taxon>Peronosporaceae</taxon>
        <taxon>Phytophthora</taxon>
    </lineage>
</organism>
<sequence>MLQICAVADNALFFCTSLSDMATALPLEGDGLVENLFHYLWTTDDLGGGPRVSVPPTVIYHGSQPVAWYFTSRKSGRIKRKHRANLTAAHIEHSFTKRKAATDIVAYYLYLPKAENTSPAIEYFDADALREFLYKRPEIPHSSSPGSQPAAGILQHFTLPKGARNSTLRAIWSPKLCLLERRVNVHAVHDARFTVYERGVTFEEGGGAEALSRPEPVRGSMLPGMVQQLCERVVDHVTRVSYHKFRIARMVLRLQVDSDDRLWLLWSSSLRLQPPLAAITSDMPINEPSIRPLDIVSDAKVPLFAFAQGSGGGQVSLSSTMNPELDEEPRPGQTRCASCAQVVALRALLPTTYKAVLAHFQHVLKFLRERVNEEKQVAIEWPPDERVVQQAGGVGFGILRYLKTVNASDDTNLPSASSGMKAWQGREQLVPPVIRYMHPTLRPEDFARHRQDPIFLHKTVGVCERCCLVYADYATASLEANGLGIRTSASAPALLRPVRERPKHAEYFDDDPPHSLLLTTTSPGSPLTRGTRTTTKSKPPPSAWKPVSSDESQKSRAAKFKTGPRSTLHSLPMAPKLPPRIESFESEDNDALRIPDGVLSDSSPQQQQEREEAFFRELYQQNNAGKRGGYALRHMMEAADRLSKAKPQHRLAAIGNSTQIGKSQSTGALADAITELKLAKKPGKSPYSVVQRIRDGDGRSSLSKNQVTGNGSPARSPIIQESRHSKKKKSKKNQAKDDGNQEKTRFISSREKRAAAEHRGYLVAALSDAQLQLEHIESLATLIPAPAVEADPLEFEPEETQRHRKTKGDNDEQPSSPQVQNEENLELEDSEQREVAREVHEQEHNEMQRDEGERRSENGSNPTEDDKEEAGVEEIDNHIVEDETTTNTTAHQQILQDAEIPNGQENREEVENLELNTDTTVQLQVEKQLENEEPNLEHEQIEAQIQGQELEDERLGLEEAVLGQDEGQIPQEEPEFKHDQELEPDQAQEEIPPQQDGSSKLAAENMEKDEDDYDDEYEDPDQDQEDRDLKVEDPQQQTDKEDVVEAPEAEPSQNLLEQAQELLAKEASPESDEHQIAHDNDAFSDTNDQSPFTPLPPAFTAFEADLSEDAVIAADFVVAAALPLPSSDDSTSAVNDE</sequence>
<dbReference type="VEuPathDB" id="FungiDB:PPTG_10868"/>
<feature type="compositionally biased region" description="Polar residues" evidence="1">
    <location>
        <begin position="813"/>
        <end position="822"/>
    </location>
</feature>
<dbReference type="AlphaFoldDB" id="W2QAF2"/>
<feature type="compositionally biased region" description="Low complexity" evidence="1">
    <location>
        <begin position="514"/>
        <end position="537"/>
    </location>
</feature>
<feature type="compositionally biased region" description="Polar residues" evidence="1">
    <location>
        <begin position="700"/>
        <end position="713"/>
    </location>
</feature>
<feature type="compositionally biased region" description="Basic and acidic residues" evidence="1">
    <location>
        <begin position="1063"/>
        <end position="1081"/>
    </location>
</feature>
<dbReference type="OrthoDB" id="298589at2759"/>
<reference evidence="2 3" key="2">
    <citation type="submission" date="2013-11" db="EMBL/GenBank/DDBJ databases">
        <title>The Genome Sequence of Phytophthora parasitica INRA-310.</title>
        <authorList>
            <consortium name="The Broad Institute Genomics Platform"/>
            <person name="Russ C."/>
            <person name="Tyler B."/>
            <person name="Panabieres F."/>
            <person name="Shan W."/>
            <person name="Tripathy S."/>
            <person name="Grunwald N."/>
            <person name="Machado M."/>
            <person name="Johnson C.S."/>
            <person name="Arredondo F."/>
            <person name="Hong C."/>
            <person name="Coffey M."/>
            <person name="Young S.K."/>
            <person name="Zeng Q."/>
            <person name="Gargeya S."/>
            <person name="Fitzgerald M."/>
            <person name="Abouelleil A."/>
            <person name="Alvarado L."/>
            <person name="Chapman S.B."/>
            <person name="Gainer-Dewar J."/>
            <person name="Goldberg J."/>
            <person name="Griggs A."/>
            <person name="Gujja S."/>
            <person name="Hansen M."/>
            <person name="Howarth C."/>
            <person name="Imamovic A."/>
            <person name="Ireland A."/>
            <person name="Larimer J."/>
            <person name="McCowan C."/>
            <person name="Murphy C."/>
            <person name="Pearson M."/>
            <person name="Poon T.W."/>
            <person name="Priest M."/>
            <person name="Roberts A."/>
            <person name="Saif S."/>
            <person name="Shea T."/>
            <person name="Sykes S."/>
            <person name="Wortman J."/>
            <person name="Nusbaum C."/>
            <person name="Birren B."/>
        </authorList>
    </citation>
    <scope>NUCLEOTIDE SEQUENCE [LARGE SCALE GENOMIC DNA]</scope>
    <source>
        <strain evidence="2 3">INRA-310</strain>
    </source>
</reference>
<feature type="compositionally biased region" description="Polar residues" evidence="1">
    <location>
        <begin position="885"/>
        <end position="895"/>
    </location>
</feature>
<feature type="compositionally biased region" description="Basic and acidic residues" evidence="1">
    <location>
        <begin position="927"/>
        <end position="941"/>
    </location>
</feature>
<gene>
    <name evidence="2" type="ORF">PPTG_10868</name>
</gene>
<feature type="compositionally biased region" description="Low complexity" evidence="1">
    <location>
        <begin position="1053"/>
        <end position="1062"/>
    </location>
</feature>
<feature type="compositionally biased region" description="Basic and acidic residues" evidence="1">
    <location>
        <begin position="830"/>
        <end position="857"/>
    </location>
</feature>
<feature type="compositionally biased region" description="Acidic residues" evidence="1">
    <location>
        <begin position="1007"/>
        <end position="1026"/>
    </location>
</feature>
<evidence type="ECO:0000313" key="3">
    <source>
        <dbReference type="Proteomes" id="UP000018817"/>
    </source>
</evidence>
<dbReference type="EMBL" id="KI669583">
    <property type="protein sequence ID" value="ETN10163.1"/>
    <property type="molecule type" value="Genomic_DNA"/>
</dbReference>
<feature type="compositionally biased region" description="Acidic residues" evidence="1">
    <location>
        <begin position="863"/>
        <end position="874"/>
    </location>
</feature>
<evidence type="ECO:0000313" key="2">
    <source>
        <dbReference type="EMBL" id="ETN10163.1"/>
    </source>
</evidence>
<feature type="region of interest" description="Disordered" evidence="1">
    <location>
        <begin position="505"/>
        <end position="580"/>
    </location>
</feature>
<accession>W2QAF2</accession>
<dbReference type="RefSeq" id="XP_008904600.1">
    <property type="nucleotide sequence ID" value="XM_008906352.1"/>
</dbReference>